<protein>
    <submittedName>
        <fullName evidence="3">DUF317 domain-containing protein</fullName>
    </submittedName>
</protein>
<reference evidence="3 4" key="1">
    <citation type="submission" date="2022-10" db="EMBL/GenBank/DDBJ databases">
        <title>The complete genomes of actinobacterial strains from the NBC collection.</title>
        <authorList>
            <person name="Joergensen T.S."/>
            <person name="Alvarez Arevalo M."/>
            <person name="Sterndorff E.B."/>
            <person name="Faurdal D."/>
            <person name="Vuksanovic O."/>
            <person name="Mourched A.-S."/>
            <person name="Charusanti P."/>
            <person name="Shaw S."/>
            <person name="Blin K."/>
            <person name="Weber T."/>
        </authorList>
    </citation>
    <scope>NUCLEOTIDE SEQUENCE [LARGE SCALE GENOMIC DNA]</scope>
    <source>
        <strain evidence="3 4">NBC 01752</strain>
    </source>
</reference>
<dbReference type="Proteomes" id="UP001340816">
    <property type="component" value="Chromosome"/>
</dbReference>
<feature type="domain" description="DUF317" evidence="2">
    <location>
        <begin position="177"/>
        <end position="217"/>
    </location>
</feature>
<evidence type="ECO:0000256" key="1">
    <source>
        <dbReference type="SAM" id="MobiDB-lite"/>
    </source>
</evidence>
<evidence type="ECO:0000259" key="2">
    <source>
        <dbReference type="Pfam" id="PF03771"/>
    </source>
</evidence>
<dbReference type="EMBL" id="CP109135">
    <property type="protein sequence ID" value="WSD14488.1"/>
    <property type="molecule type" value="Genomic_DNA"/>
</dbReference>
<gene>
    <name evidence="3" type="ORF">OHB35_15250</name>
</gene>
<dbReference type="InterPro" id="IPR005523">
    <property type="entry name" value="DUF317_SPDY"/>
</dbReference>
<organism evidence="3 4">
    <name type="scientific">Streptomyces phaeochromogenes</name>
    <dbReference type="NCBI Taxonomy" id="1923"/>
    <lineage>
        <taxon>Bacteria</taxon>
        <taxon>Bacillati</taxon>
        <taxon>Actinomycetota</taxon>
        <taxon>Actinomycetes</taxon>
        <taxon>Kitasatosporales</taxon>
        <taxon>Streptomycetaceae</taxon>
        <taxon>Streptomyces</taxon>
        <taxon>Streptomyces phaeochromogenes group</taxon>
    </lineage>
</organism>
<dbReference type="RefSeq" id="WP_326759133.1">
    <property type="nucleotide sequence ID" value="NZ_CP109135.1"/>
</dbReference>
<feature type="region of interest" description="Disordered" evidence="1">
    <location>
        <begin position="240"/>
        <end position="324"/>
    </location>
</feature>
<feature type="compositionally biased region" description="Low complexity" evidence="1">
    <location>
        <begin position="305"/>
        <end position="324"/>
    </location>
</feature>
<keyword evidence="4" id="KW-1185">Reference proteome</keyword>
<accession>A0ABZ1H7G0</accession>
<name>A0ABZ1H7G0_STRPH</name>
<sequence>MSLSPLDDLDDHDVVEVLPRHLAGPGIHELVDVWPFLFDQGWTLHHSGDGPAIVISPGTRLLGGHVPSEDHVRGGERLVAAHKDPFRPAAWTATLDASTPVELVRDLYAEVLALCEADRRGERNLLRRDDVRPQDVYLPLLTACWQHTVKTDGVQYFRSPGGYGVLQHDYVHENVAAPVWSAWGGAPDHPLWKATFSSAVPASLVAAFASSLASPVPLARAVWNIPADTRLHLTLPAARTDAAARQSAPAQSRASAPSSPTLPSAHAGVSAPVPRRPSVPPRRPADAGSRPAEPSAAEEHHHRCPCTPSTSSPTCSTCPSTNDE</sequence>
<evidence type="ECO:0000313" key="3">
    <source>
        <dbReference type="EMBL" id="WSD14488.1"/>
    </source>
</evidence>
<dbReference type="Pfam" id="PF03771">
    <property type="entry name" value="SPDY"/>
    <property type="match status" value="2"/>
</dbReference>
<evidence type="ECO:0000313" key="4">
    <source>
        <dbReference type="Proteomes" id="UP001340816"/>
    </source>
</evidence>
<feature type="compositionally biased region" description="Low complexity" evidence="1">
    <location>
        <begin position="240"/>
        <end position="273"/>
    </location>
</feature>
<proteinExistence type="predicted"/>
<feature type="domain" description="DUF317" evidence="2">
    <location>
        <begin position="56"/>
        <end position="111"/>
    </location>
</feature>